<sequence>MAGLINTQVGRVQFMSYPPRKARFKGARRKKSPRPQLDQVQESARPQKNYWRTTHGKGGGYSFCWHSTLDARGKKSDFVHCLYALTGSSVVPPEDRLKDLTCEDQPLQAALLYLERQ</sequence>
<dbReference type="AlphaFoldDB" id="A0A4Y2Q3S6"/>
<organism evidence="2 3">
    <name type="scientific">Araneus ventricosus</name>
    <name type="common">Orbweaver spider</name>
    <name type="synonym">Epeira ventricosa</name>
    <dbReference type="NCBI Taxonomy" id="182803"/>
    <lineage>
        <taxon>Eukaryota</taxon>
        <taxon>Metazoa</taxon>
        <taxon>Ecdysozoa</taxon>
        <taxon>Arthropoda</taxon>
        <taxon>Chelicerata</taxon>
        <taxon>Arachnida</taxon>
        <taxon>Araneae</taxon>
        <taxon>Araneomorphae</taxon>
        <taxon>Entelegynae</taxon>
        <taxon>Araneoidea</taxon>
        <taxon>Araneidae</taxon>
        <taxon>Araneus</taxon>
    </lineage>
</organism>
<protein>
    <submittedName>
        <fullName evidence="2">Uncharacterized protein</fullName>
    </submittedName>
</protein>
<dbReference type="EMBL" id="BGPR01012999">
    <property type="protein sequence ID" value="GBN58798.1"/>
    <property type="molecule type" value="Genomic_DNA"/>
</dbReference>
<accession>A0A4Y2Q3S6</accession>
<keyword evidence="3" id="KW-1185">Reference proteome</keyword>
<gene>
    <name evidence="2" type="ORF">AVEN_9513_1</name>
</gene>
<proteinExistence type="predicted"/>
<feature type="compositionally biased region" description="Polar residues" evidence="1">
    <location>
        <begin position="38"/>
        <end position="52"/>
    </location>
</feature>
<name>A0A4Y2Q3S6_ARAVE</name>
<reference evidence="2 3" key="1">
    <citation type="journal article" date="2019" name="Sci. Rep.">
        <title>Orb-weaving spider Araneus ventricosus genome elucidates the spidroin gene catalogue.</title>
        <authorList>
            <person name="Kono N."/>
            <person name="Nakamura H."/>
            <person name="Ohtoshi R."/>
            <person name="Moran D.A.P."/>
            <person name="Shinohara A."/>
            <person name="Yoshida Y."/>
            <person name="Fujiwara M."/>
            <person name="Mori M."/>
            <person name="Tomita M."/>
            <person name="Arakawa K."/>
        </authorList>
    </citation>
    <scope>NUCLEOTIDE SEQUENCE [LARGE SCALE GENOMIC DNA]</scope>
</reference>
<evidence type="ECO:0000256" key="1">
    <source>
        <dbReference type="SAM" id="MobiDB-lite"/>
    </source>
</evidence>
<feature type="compositionally biased region" description="Basic residues" evidence="1">
    <location>
        <begin position="21"/>
        <end position="33"/>
    </location>
</feature>
<dbReference type="Proteomes" id="UP000499080">
    <property type="component" value="Unassembled WGS sequence"/>
</dbReference>
<feature type="region of interest" description="Disordered" evidence="1">
    <location>
        <begin position="21"/>
        <end position="53"/>
    </location>
</feature>
<evidence type="ECO:0000313" key="3">
    <source>
        <dbReference type="Proteomes" id="UP000499080"/>
    </source>
</evidence>
<comment type="caution">
    <text evidence="2">The sequence shown here is derived from an EMBL/GenBank/DDBJ whole genome shotgun (WGS) entry which is preliminary data.</text>
</comment>
<evidence type="ECO:0000313" key="2">
    <source>
        <dbReference type="EMBL" id="GBN58798.1"/>
    </source>
</evidence>